<name>A0A6M1RGU4_9BACT</name>
<keyword evidence="2" id="KW-1185">Reference proteome</keyword>
<proteinExistence type="predicted"/>
<comment type="caution">
    <text evidence="1">The sequence shown here is derived from an EMBL/GenBank/DDBJ whole genome shotgun (WGS) entry which is preliminary data.</text>
</comment>
<evidence type="ECO:0000313" key="2">
    <source>
        <dbReference type="Proteomes" id="UP000477311"/>
    </source>
</evidence>
<gene>
    <name evidence="1" type="ORF">G4L39_05430</name>
</gene>
<reference evidence="1 2" key="1">
    <citation type="submission" date="2020-02" db="EMBL/GenBank/DDBJ databases">
        <title>Draft genome sequence of Limisphaera ngatamarikiensis NGM72.4T, a thermophilic Verrucomicrobia grouped in subdivision 3.</title>
        <authorList>
            <person name="Carere C.R."/>
            <person name="Steen J."/>
            <person name="Hugenholtz P."/>
            <person name="Stott M.B."/>
        </authorList>
    </citation>
    <scope>NUCLEOTIDE SEQUENCE [LARGE SCALE GENOMIC DNA]</scope>
    <source>
        <strain evidence="1 2">NGM72.4</strain>
    </source>
</reference>
<evidence type="ECO:0008006" key="3">
    <source>
        <dbReference type="Google" id="ProtNLM"/>
    </source>
</evidence>
<dbReference type="RefSeq" id="WP_165106525.1">
    <property type="nucleotide sequence ID" value="NZ_JAAKYA010000032.1"/>
</dbReference>
<dbReference type="Gene3D" id="2.60.40.10">
    <property type="entry name" value="Immunoglobulins"/>
    <property type="match status" value="1"/>
</dbReference>
<dbReference type="SUPFAM" id="SSF48726">
    <property type="entry name" value="Immunoglobulin"/>
    <property type="match status" value="1"/>
</dbReference>
<sequence>MSKQNTFSMAGVCSRGSLRSLRTWFLALVGLCWLTLPAGAVLMRTSQMVGFQSGNLGVVGQTEGWNGSTANVTVTAGSGSLDGTPLGLVPSAGDKADVSATDSTTTYNLFAPVTGVFPANRTTNVYYSFLYEFHNAADVDPAGEPIVQINRQNSGSAYTVRAYARSVGDQCQIGVAKTNGAVAWAPKLIPVNTPVLVVIRHQIIAGGDDVVDLWVNPDPTTMGSPEESVPPPHATAMDGLEDTSNTGPGRFYIVSGANASFDELRVATTWAEVTPSPLQCSPPVITEQPTNVVITAGVNTTLTLAAEGTAPTYQWQVSRDGGQTWVNATAGWGMTTPAYTTPNLHLADNGIQFRCIVTVGCAQTSVTSAVATVTVVPPVPTPPGLVLHDTWADGDRTTGPVGISNSVWFASSSGSLYFLDGLLYGQPAPNSSRLWIGYFTDDTETNLPVHLEVGNAIKVTWRWNSTQIVPSGGNLRVGLFDYADGGRRVTGDNFGSGSAGNGLNVRGYMAVIDYAQTFGTSPINLRVRTVLGSENLMGSTGDYPVSLATGPTEATNAPAFQDLVDYTLEFMVTRLAQNEVEVSVTITDGQNTWSVTGRDPVYAYHRFDAFAIRPNSLETTAFDFQFKEFKVEVLQAAVLQPIPLVHARQGNNLVLSWSDPRFVLQAAPTVTGPWTNVPAASSPYTHTIGSGLLYFRLAAP</sequence>
<accession>A0A6M1RGU4</accession>
<dbReference type="EMBL" id="JAAKYA010000032">
    <property type="protein sequence ID" value="NGO38836.1"/>
    <property type="molecule type" value="Genomic_DNA"/>
</dbReference>
<protein>
    <recommendedName>
        <fullName evidence="3">Ig-like domain-containing protein</fullName>
    </recommendedName>
</protein>
<dbReference type="Proteomes" id="UP000477311">
    <property type="component" value="Unassembled WGS sequence"/>
</dbReference>
<dbReference type="AlphaFoldDB" id="A0A6M1RGU4"/>
<organism evidence="1 2">
    <name type="scientific">Limisphaera ngatamarikiensis</name>
    <dbReference type="NCBI Taxonomy" id="1324935"/>
    <lineage>
        <taxon>Bacteria</taxon>
        <taxon>Pseudomonadati</taxon>
        <taxon>Verrucomicrobiota</taxon>
        <taxon>Verrucomicrobiia</taxon>
        <taxon>Limisphaerales</taxon>
        <taxon>Limisphaeraceae</taxon>
        <taxon>Limisphaera</taxon>
    </lineage>
</organism>
<dbReference type="InterPro" id="IPR013783">
    <property type="entry name" value="Ig-like_fold"/>
</dbReference>
<dbReference type="InterPro" id="IPR036179">
    <property type="entry name" value="Ig-like_dom_sf"/>
</dbReference>
<evidence type="ECO:0000313" key="1">
    <source>
        <dbReference type="EMBL" id="NGO38836.1"/>
    </source>
</evidence>